<gene>
    <name evidence="5" type="ORF">P775_01185</name>
</gene>
<dbReference type="Gene3D" id="3.40.1410.10">
    <property type="entry name" value="Chorismate lyase-like"/>
    <property type="match status" value="1"/>
</dbReference>
<dbReference type="InterPro" id="IPR000524">
    <property type="entry name" value="Tscrpt_reg_HTH_GntR"/>
</dbReference>
<evidence type="ECO:0000313" key="6">
    <source>
        <dbReference type="Proteomes" id="UP000231259"/>
    </source>
</evidence>
<dbReference type="SMART" id="SM00345">
    <property type="entry name" value="HTH_GNTR"/>
    <property type="match status" value="1"/>
</dbReference>
<keyword evidence="6" id="KW-1185">Reference proteome</keyword>
<dbReference type="PANTHER" id="PTHR44846:SF1">
    <property type="entry name" value="MANNOSYL-D-GLYCERATE TRANSPORT_METABOLISM SYSTEM REPRESSOR MNGR-RELATED"/>
    <property type="match status" value="1"/>
</dbReference>
<dbReference type="Gene3D" id="1.10.10.10">
    <property type="entry name" value="Winged helix-like DNA-binding domain superfamily/Winged helix DNA-binding domain"/>
    <property type="match status" value="1"/>
</dbReference>
<dbReference type="PANTHER" id="PTHR44846">
    <property type="entry name" value="MANNOSYL-D-GLYCERATE TRANSPORT/METABOLISM SYSTEM REPRESSOR MNGR-RELATED"/>
    <property type="match status" value="1"/>
</dbReference>
<dbReference type="CDD" id="cd07377">
    <property type="entry name" value="WHTH_GntR"/>
    <property type="match status" value="1"/>
</dbReference>
<dbReference type="Proteomes" id="UP000231259">
    <property type="component" value="Unassembled WGS sequence"/>
</dbReference>
<sequence>MTGNLPMRDHVKSSLPEGGKARRVYLLLRDEILNGAYMAGGMLPGEQRLAQQFDVSRVTIRRALDALEADGMIDRRAGSGTTVLPAKEAGTIAADMTTLIPQLVELGQHSARLLSFSYGPAPEVVARDMGLMPQERVQRAVRVRIADGSPFSHLTTYVPEDIAANYSESDLAATPLFRLLERSGVQVEAAHQTVSAALATPDVGEALEVAVGSALLSLRRIVRDINGRGVEYLSALYRPDRFQLEMTLSRVGKGGARHWEPVIGGKGDSA</sequence>
<dbReference type="AlphaFoldDB" id="A0A2G8RL20"/>
<organism evidence="5 6">
    <name type="scientific">Puniceibacterium antarcticum</name>
    <dbReference type="NCBI Taxonomy" id="1206336"/>
    <lineage>
        <taxon>Bacteria</taxon>
        <taxon>Pseudomonadati</taxon>
        <taxon>Pseudomonadota</taxon>
        <taxon>Alphaproteobacteria</taxon>
        <taxon>Rhodobacterales</taxon>
        <taxon>Paracoccaceae</taxon>
        <taxon>Puniceibacterium</taxon>
    </lineage>
</organism>
<dbReference type="GO" id="GO:0003677">
    <property type="term" value="F:DNA binding"/>
    <property type="evidence" value="ECO:0007669"/>
    <property type="project" value="UniProtKB-KW"/>
</dbReference>
<dbReference type="GO" id="GO:0045892">
    <property type="term" value="P:negative regulation of DNA-templated transcription"/>
    <property type="evidence" value="ECO:0007669"/>
    <property type="project" value="TreeGrafter"/>
</dbReference>
<evidence type="ECO:0000256" key="3">
    <source>
        <dbReference type="ARBA" id="ARBA00023163"/>
    </source>
</evidence>
<comment type="caution">
    <text evidence="5">The sequence shown here is derived from an EMBL/GenBank/DDBJ whole genome shotgun (WGS) entry which is preliminary data.</text>
</comment>
<evidence type="ECO:0000313" key="5">
    <source>
        <dbReference type="EMBL" id="PIL22111.1"/>
    </source>
</evidence>
<keyword evidence="2" id="KW-0238">DNA-binding</keyword>
<reference evidence="5 6" key="1">
    <citation type="submission" date="2013-09" db="EMBL/GenBank/DDBJ databases">
        <title>Genome sequencing of Phaeobacter antarcticus sp. nov. SM1211.</title>
        <authorList>
            <person name="Zhang X.-Y."/>
            <person name="Liu C."/>
            <person name="Chen X.-L."/>
            <person name="Xie B.-B."/>
            <person name="Qin Q.-L."/>
            <person name="Rong J.-C."/>
            <person name="Zhang Y.-Z."/>
        </authorList>
    </citation>
    <scope>NUCLEOTIDE SEQUENCE [LARGE SCALE GENOMIC DNA]</scope>
    <source>
        <strain evidence="5 6">SM1211</strain>
    </source>
</reference>
<keyword evidence="3" id="KW-0804">Transcription</keyword>
<dbReference type="SUPFAM" id="SSF64288">
    <property type="entry name" value="Chorismate lyase-like"/>
    <property type="match status" value="1"/>
</dbReference>
<evidence type="ECO:0000259" key="4">
    <source>
        <dbReference type="PROSITE" id="PS50949"/>
    </source>
</evidence>
<protein>
    <recommendedName>
        <fullName evidence="4">HTH gntR-type domain-containing protein</fullName>
    </recommendedName>
</protein>
<evidence type="ECO:0000256" key="1">
    <source>
        <dbReference type="ARBA" id="ARBA00023015"/>
    </source>
</evidence>
<dbReference type="RefSeq" id="WP_245875515.1">
    <property type="nucleotide sequence ID" value="NZ_AWWI01000016.1"/>
</dbReference>
<dbReference type="SUPFAM" id="SSF46785">
    <property type="entry name" value="Winged helix' DNA-binding domain"/>
    <property type="match status" value="1"/>
</dbReference>
<dbReference type="InterPro" id="IPR028978">
    <property type="entry name" value="Chorismate_lyase_/UTRA_dom_sf"/>
</dbReference>
<dbReference type="InterPro" id="IPR036388">
    <property type="entry name" value="WH-like_DNA-bd_sf"/>
</dbReference>
<dbReference type="SMART" id="SM00866">
    <property type="entry name" value="UTRA"/>
    <property type="match status" value="1"/>
</dbReference>
<dbReference type="GO" id="GO:0003700">
    <property type="term" value="F:DNA-binding transcription factor activity"/>
    <property type="evidence" value="ECO:0007669"/>
    <property type="project" value="InterPro"/>
</dbReference>
<name>A0A2G8RL20_9RHOB</name>
<dbReference type="EMBL" id="AWWI01000016">
    <property type="protein sequence ID" value="PIL22111.1"/>
    <property type="molecule type" value="Genomic_DNA"/>
</dbReference>
<accession>A0A2G8RL20</accession>
<evidence type="ECO:0000256" key="2">
    <source>
        <dbReference type="ARBA" id="ARBA00023125"/>
    </source>
</evidence>
<feature type="domain" description="HTH gntR-type" evidence="4">
    <location>
        <begin position="18"/>
        <end position="86"/>
    </location>
</feature>
<dbReference type="InterPro" id="IPR011663">
    <property type="entry name" value="UTRA"/>
</dbReference>
<dbReference type="PRINTS" id="PR00035">
    <property type="entry name" value="HTHGNTR"/>
</dbReference>
<dbReference type="InterPro" id="IPR050679">
    <property type="entry name" value="Bact_HTH_transcr_reg"/>
</dbReference>
<proteinExistence type="predicted"/>
<dbReference type="InterPro" id="IPR036390">
    <property type="entry name" value="WH_DNA-bd_sf"/>
</dbReference>
<dbReference type="Pfam" id="PF00392">
    <property type="entry name" value="GntR"/>
    <property type="match status" value="1"/>
</dbReference>
<dbReference type="Pfam" id="PF07702">
    <property type="entry name" value="UTRA"/>
    <property type="match status" value="1"/>
</dbReference>
<dbReference type="PROSITE" id="PS50949">
    <property type="entry name" value="HTH_GNTR"/>
    <property type="match status" value="1"/>
</dbReference>
<keyword evidence="1" id="KW-0805">Transcription regulation</keyword>